<accession>A0A8X6KK84</accession>
<comment type="caution">
    <text evidence="1">The sequence shown here is derived from an EMBL/GenBank/DDBJ whole genome shotgun (WGS) entry which is preliminary data.</text>
</comment>
<evidence type="ECO:0000313" key="1">
    <source>
        <dbReference type="EMBL" id="GFS55231.1"/>
    </source>
</evidence>
<evidence type="ECO:0000313" key="2">
    <source>
        <dbReference type="Proteomes" id="UP000886998"/>
    </source>
</evidence>
<proteinExistence type="predicted"/>
<dbReference type="AlphaFoldDB" id="A0A8X6KK84"/>
<protein>
    <recommendedName>
        <fullName evidence="3">Pre-C2HC domain-containing protein</fullName>
    </recommendedName>
</protein>
<dbReference type="EMBL" id="BMAV01027015">
    <property type="protein sequence ID" value="GFS55231.1"/>
    <property type="molecule type" value="Genomic_DNA"/>
</dbReference>
<reference evidence="1" key="1">
    <citation type="submission" date="2020-08" db="EMBL/GenBank/DDBJ databases">
        <title>Multicomponent nature underlies the extraordinary mechanical properties of spider dragline silk.</title>
        <authorList>
            <person name="Kono N."/>
            <person name="Nakamura H."/>
            <person name="Mori M."/>
            <person name="Yoshida Y."/>
            <person name="Ohtoshi R."/>
            <person name="Malay A.D."/>
            <person name="Moran D.A.P."/>
            <person name="Tomita M."/>
            <person name="Numata K."/>
            <person name="Arakawa K."/>
        </authorList>
    </citation>
    <scope>NUCLEOTIDE SEQUENCE</scope>
</reference>
<gene>
    <name evidence="1" type="primary">NCL1_34574</name>
    <name evidence="1" type="ORF">TNIN_401351</name>
</gene>
<keyword evidence="2" id="KW-1185">Reference proteome</keyword>
<evidence type="ECO:0008006" key="3">
    <source>
        <dbReference type="Google" id="ProtNLM"/>
    </source>
</evidence>
<name>A0A8X6KK84_9ARAC</name>
<organism evidence="1 2">
    <name type="scientific">Trichonephila inaurata madagascariensis</name>
    <dbReference type="NCBI Taxonomy" id="2747483"/>
    <lineage>
        <taxon>Eukaryota</taxon>
        <taxon>Metazoa</taxon>
        <taxon>Ecdysozoa</taxon>
        <taxon>Arthropoda</taxon>
        <taxon>Chelicerata</taxon>
        <taxon>Arachnida</taxon>
        <taxon>Araneae</taxon>
        <taxon>Araneomorphae</taxon>
        <taxon>Entelegynae</taxon>
        <taxon>Araneoidea</taxon>
        <taxon>Nephilidae</taxon>
        <taxon>Trichonephila</taxon>
        <taxon>Trichonephila inaurata</taxon>
    </lineage>
</organism>
<dbReference type="Proteomes" id="UP000886998">
    <property type="component" value="Unassembled WGS sequence"/>
</dbReference>
<dbReference type="OrthoDB" id="6434386at2759"/>
<sequence>MEKNEHVNTRNSFAVLNAANEDAEDVTPPPYKIKPIFMRLTPNYNLILQEINRTHPTAKNTHTKGYFKIEVETEDHHHEISNYLTEQKIEYYVIEPPASRPLKLVIKGLPDDVDHEDIKNDLISKRIKVEKVAQLKKFVTKAKLPIFMIEVRKLSMTFFRYGVASICKSNLTPLKRETDKRNATIAIIFITPVKTVI</sequence>